<reference evidence="2" key="1">
    <citation type="submission" date="2022-04" db="EMBL/GenBank/DDBJ databases">
        <title>A functionally conserved STORR gene fusion in Papaver species that diverged 16.8 million years ago.</title>
        <authorList>
            <person name="Catania T."/>
        </authorList>
    </citation>
    <scope>NUCLEOTIDE SEQUENCE</scope>
    <source>
        <strain evidence="2">S-188037</strain>
    </source>
</reference>
<feature type="domain" description="MULE transposase" evidence="1">
    <location>
        <begin position="19"/>
        <end position="112"/>
    </location>
</feature>
<evidence type="ECO:0000313" key="2">
    <source>
        <dbReference type="EMBL" id="KAI3954784.1"/>
    </source>
</evidence>
<dbReference type="PANTHER" id="PTHR31973">
    <property type="entry name" value="POLYPROTEIN, PUTATIVE-RELATED"/>
    <property type="match status" value="1"/>
</dbReference>
<proteinExistence type="predicted"/>
<evidence type="ECO:0000259" key="1">
    <source>
        <dbReference type="Pfam" id="PF10551"/>
    </source>
</evidence>
<gene>
    <name evidence="2" type="ORF">MKW98_002890</name>
</gene>
<dbReference type="Pfam" id="PF10551">
    <property type="entry name" value="MULE"/>
    <property type="match status" value="1"/>
</dbReference>
<dbReference type="Proteomes" id="UP001202328">
    <property type="component" value="Unassembled WGS sequence"/>
</dbReference>
<name>A0AAD4TFN0_9MAGN</name>
<accession>A0AAD4TFN0</accession>
<feature type="non-terminal residue" evidence="2">
    <location>
        <position position="113"/>
    </location>
</feature>
<dbReference type="AlphaFoldDB" id="A0AAD4TFN0"/>
<dbReference type="PANTHER" id="PTHR31973:SF195">
    <property type="entry name" value="MUDR FAMILY TRANSPOSASE"/>
    <property type="match status" value="1"/>
</dbReference>
<comment type="caution">
    <text evidence="2">The sequence shown here is derived from an EMBL/GenBank/DDBJ whole genome shotgun (WGS) entry which is preliminary data.</text>
</comment>
<sequence>MALGVCLEGFKRYARLAFVVDGTHLTGERLGLLLSVVALDVNEQVYPIAFGIVDSENNKTCDWFMKKLDAVFGDDFSKRKDLVIDTDRSIPIRNAVQNAFPDATHVFCAYHIK</sequence>
<keyword evidence="3" id="KW-1185">Reference proteome</keyword>
<protein>
    <recommendedName>
        <fullName evidence="1">MULE transposase domain-containing protein</fullName>
    </recommendedName>
</protein>
<evidence type="ECO:0000313" key="3">
    <source>
        <dbReference type="Proteomes" id="UP001202328"/>
    </source>
</evidence>
<dbReference type="EMBL" id="JAJJMB010001870">
    <property type="protein sequence ID" value="KAI3954784.1"/>
    <property type="molecule type" value="Genomic_DNA"/>
</dbReference>
<organism evidence="2 3">
    <name type="scientific">Papaver atlanticum</name>
    <dbReference type="NCBI Taxonomy" id="357466"/>
    <lineage>
        <taxon>Eukaryota</taxon>
        <taxon>Viridiplantae</taxon>
        <taxon>Streptophyta</taxon>
        <taxon>Embryophyta</taxon>
        <taxon>Tracheophyta</taxon>
        <taxon>Spermatophyta</taxon>
        <taxon>Magnoliopsida</taxon>
        <taxon>Ranunculales</taxon>
        <taxon>Papaveraceae</taxon>
        <taxon>Papaveroideae</taxon>
        <taxon>Papaver</taxon>
    </lineage>
</organism>
<dbReference type="InterPro" id="IPR018289">
    <property type="entry name" value="MULE_transposase_dom"/>
</dbReference>